<dbReference type="PANTHER" id="PTHR34365">
    <property type="entry name" value="ENOLASE (DUF1399)"/>
    <property type="match status" value="1"/>
</dbReference>
<evidence type="ECO:0000313" key="1">
    <source>
        <dbReference type="EMBL" id="TYH14408.1"/>
    </source>
</evidence>
<reference evidence="1 2" key="1">
    <citation type="submission" date="2019-06" db="EMBL/GenBank/DDBJ databases">
        <title>WGS assembly of Gossypium darwinii.</title>
        <authorList>
            <person name="Chen Z.J."/>
            <person name="Sreedasyam A."/>
            <person name="Ando A."/>
            <person name="Song Q."/>
            <person name="De L."/>
            <person name="Hulse-Kemp A."/>
            <person name="Ding M."/>
            <person name="Ye W."/>
            <person name="Kirkbride R."/>
            <person name="Jenkins J."/>
            <person name="Plott C."/>
            <person name="Lovell J."/>
            <person name="Lin Y.-M."/>
            <person name="Vaughn R."/>
            <person name="Liu B."/>
            <person name="Li W."/>
            <person name="Simpson S."/>
            <person name="Scheffler B."/>
            <person name="Saski C."/>
            <person name="Grover C."/>
            <person name="Hu G."/>
            <person name="Conover J."/>
            <person name="Carlson J."/>
            <person name="Shu S."/>
            <person name="Boston L."/>
            <person name="Williams M."/>
            <person name="Peterson D."/>
            <person name="Mcgee K."/>
            <person name="Jones D."/>
            <person name="Wendel J."/>
            <person name="Stelly D."/>
            <person name="Grimwood J."/>
            <person name="Schmutz J."/>
        </authorList>
    </citation>
    <scope>NUCLEOTIDE SEQUENCE [LARGE SCALE GENOMIC DNA]</scope>
    <source>
        <strain evidence="1">1808015.09</strain>
    </source>
</reference>
<sequence>MERGQELEWEKAQKLAISVDLVASAKQHLRFLAEVDKNRTLYDGPVLDRAIYRSIK</sequence>
<evidence type="ECO:0000313" key="2">
    <source>
        <dbReference type="Proteomes" id="UP000323506"/>
    </source>
</evidence>
<organism evidence="1 2">
    <name type="scientific">Gossypium darwinii</name>
    <name type="common">Darwin's cotton</name>
    <name type="synonym">Gossypium barbadense var. darwinii</name>
    <dbReference type="NCBI Taxonomy" id="34276"/>
    <lineage>
        <taxon>Eukaryota</taxon>
        <taxon>Viridiplantae</taxon>
        <taxon>Streptophyta</taxon>
        <taxon>Embryophyta</taxon>
        <taxon>Tracheophyta</taxon>
        <taxon>Spermatophyta</taxon>
        <taxon>Magnoliopsida</taxon>
        <taxon>eudicotyledons</taxon>
        <taxon>Gunneridae</taxon>
        <taxon>Pentapetalae</taxon>
        <taxon>rosids</taxon>
        <taxon>malvids</taxon>
        <taxon>Malvales</taxon>
        <taxon>Malvaceae</taxon>
        <taxon>Malvoideae</taxon>
        <taxon>Gossypium</taxon>
    </lineage>
</organism>
<dbReference type="InterPro" id="IPR009836">
    <property type="entry name" value="GRDP-like"/>
</dbReference>
<gene>
    <name evidence="1" type="ORF">ES288_A06G218100v1</name>
</gene>
<dbReference type="EMBL" id="CM017693">
    <property type="protein sequence ID" value="TYH14408.1"/>
    <property type="molecule type" value="Genomic_DNA"/>
</dbReference>
<dbReference type="PANTHER" id="PTHR34365:SF15">
    <property type="entry name" value="GLYCINE-RICH DOMAIN-CONTAINING PROTEIN 1"/>
    <property type="match status" value="1"/>
</dbReference>
<keyword evidence="2" id="KW-1185">Reference proteome</keyword>
<proteinExistence type="predicted"/>
<dbReference type="AlphaFoldDB" id="A0A5D2GA45"/>
<dbReference type="Proteomes" id="UP000323506">
    <property type="component" value="Chromosome A06"/>
</dbReference>
<name>A0A5D2GA45_GOSDA</name>
<accession>A0A5D2GA45</accession>
<protein>
    <submittedName>
        <fullName evidence="1">Uncharacterized protein</fullName>
    </submittedName>
</protein>